<dbReference type="EMBL" id="OVTA01000026">
    <property type="protein sequence ID" value="SPR98775.1"/>
    <property type="molecule type" value="Genomic_DNA"/>
</dbReference>
<dbReference type="AlphaFoldDB" id="A0A375J0P2"/>
<evidence type="ECO:0000313" key="2">
    <source>
        <dbReference type="Proteomes" id="UP000256805"/>
    </source>
</evidence>
<reference evidence="1 2" key="1">
    <citation type="submission" date="2018-01" db="EMBL/GenBank/DDBJ databases">
        <authorList>
            <person name="Gaut B.S."/>
            <person name="Morton B.R."/>
            <person name="Clegg M.T."/>
            <person name="Duvall M.R."/>
        </authorList>
    </citation>
    <scope>NUCLEOTIDE SEQUENCE [LARGE SCALE GENOMIC DNA]</scope>
    <source>
        <strain evidence="1">Cupriavidus taiwanensis cmp 52</strain>
    </source>
</reference>
<gene>
    <name evidence="1" type="ORF">CBM2634_A40056</name>
</gene>
<dbReference type="Proteomes" id="UP000256805">
    <property type="component" value="Unassembled WGS sequence"/>
</dbReference>
<evidence type="ECO:0000313" key="1">
    <source>
        <dbReference type="EMBL" id="SPR98775.1"/>
    </source>
</evidence>
<organism evidence="1 2">
    <name type="scientific">Cupriavidus taiwanensis</name>
    <dbReference type="NCBI Taxonomy" id="164546"/>
    <lineage>
        <taxon>Bacteria</taxon>
        <taxon>Pseudomonadati</taxon>
        <taxon>Pseudomonadota</taxon>
        <taxon>Betaproteobacteria</taxon>
        <taxon>Burkholderiales</taxon>
        <taxon>Burkholderiaceae</taxon>
        <taxon>Cupriavidus</taxon>
    </lineage>
</organism>
<sequence length="166" mass="17588">MSLIALVAAMRPKSNGSSTMGMKKSVVETTPRWPSAPSSAYTAASSREALPTHRRGSRCCAPLPARITSSTLGEILQPQPAPWLYCVRRMGLVMNVGSARRAGGSGALARRRRLDEERNWNEKGYCLQASNQAAPIGAARWGGPPVGAASPKTAAYCSPGSICDCR</sequence>
<name>A0A375J0P2_9BURK</name>
<accession>A0A375J0P2</accession>
<proteinExistence type="predicted"/>
<protein>
    <submittedName>
        <fullName evidence="1">Uncharacterized protein</fullName>
    </submittedName>
</protein>